<dbReference type="Gene3D" id="1.10.1380.10">
    <property type="entry name" value="Neutral endopeptidase , domain2"/>
    <property type="match status" value="1"/>
</dbReference>
<dbReference type="Gene3D" id="3.40.390.10">
    <property type="entry name" value="Collagenase (Catalytic Domain)"/>
    <property type="match status" value="1"/>
</dbReference>
<reference evidence="5" key="2">
    <citation type="submission" date="2021-09" db="EMBL/GenBank/DDBJ databases">
        <authorList>
            <person name="Jia N."/>
            <person name="Wang J."/>
            <person name="Shi W."/>
            <person name="Du L."/>
            <person name="Sun Y."/>
            <person name="Zhan W."/>
            <person name="Jiang J."/>
            <person name="Wang Q."/>
            <person name="Zhang B."/>
            <person name="Ji P."/>
            <person name="Sakyi L.B."/>
            <person name="Cui X."/>
            <person name="Yuan T."/>
            <person name="Jiang B."/>
            <person name="Yang W."/>
            <person name="Lam T.T.-Y."/>
            <person name="Chang Q."/>
            <person name="Ding S."/>
            <person name="Wang X."/>
            <person name="Zhu J."/>
            <person name="Ruan X."/>
            <person name="Zhao L."/>
            <person name="Wei J."/>
            <person name="Que T."/>
            <person name="Du C."/>
            <person name="Cheng J."/>
            <person name="Dai P."/>
            <person name="Han X."/>
            <person name="Huang E."/>
            <person name="Gao Y."/>
            <person name="Liu J."/>
            <person name="Shao H."/>
            <person name="Ye R."/>
            <person name="Li L."/>
            <person name="Wei W."/>
            <person name="Wang X."/>
            <person name="Wang C."/>
            <person name="Huo Q."/>
            <person name="Li W."/>
            <person name="Guo W."/>
            <person name="Chen H."/>
            <person name="Chen S."/>
            <person name="Zhou L."/>
            <person name="Zhou L."/>
            <person name="Ni X."/>
            <person name="Tian J."/>
            <person name="Zhou Y."/>
            <person name="Sheng Y."/>
            <person name="Liu T."/>
            <person name="Pan Y."/>
            <person name="Xia L."/>
            <person name="Li J."/>
            <person name="Zhao F."/>
            <person name="Cao W."/>
        </authorList>
    </citation>
    <scope>NUCLEOTIDE SEQUENCE</scope>
    <source>
        <strain evidence="5">Rmic-2018</strain>
        <tissue evidence="5">Larvae</tissue>
    </source>
</reference>
<accession>A0A9J6DTN5</accession>
<evidence type="ECO:0000256" key="3">
    <source>
        <dbReference type="SAM" id="Phobius"/>
    </source>
</evidence>
<name>A0A9J6DTN5_RHIMP</name>
<evidence type="ECO:0000256" key="2">
    <source>
        <dbReference type="SAM" id="MobiDB-lite"/>
    </source>
</evidence>
<dbReference type="InterPro" id="IPR000718">
    <property type="entry name" value="Peptidase_M13"/>
</dbReference>
<keyword evidence="6" id="KW-1185">Reference proteome</keyword>
<sequence length="608" mass="68321">MFSRTRDQVGWTNAISDAWASNYSSISSRSSSSDSGVVAFGGRRRITRPARRPGFNRLELNELHEVRQMQAAARRAADAAARGDNTGSALEPPAVPGPAPENKERNGAKVELRRGNWYVNERLQTILSATAVLCSVALGVYLSSTIWIRIKYRGILHASKRKVYADNEDLPLFCCCDEMACQQYMAAIITSINKLQEPCKNFYGFVCDSWKHQHHLISVVDAAEDSMYKRVLDAVERASHNGRKQARNFLSTASVEKKAAALAKACMELSENSLQDLKRFMTEHHLPWPGKSPWDPLAIFLDLSGNWNIHLRFQVNVRLSPFHVGSSEPVLKIVPSGAFRSWIATMRLFVGHSTGSTRSFRYQKYVRRMLHLLDVSAPRSADIISIVEAMNKLTLDTLAPAMTAPEPSIVRMSIHDLTETVILPMLTGRLVLLFNEYLMWARRFSPCDVVKVENVGLLRCVVYILGLGVETQQALPLSLGLRVSHELGWMAHGEIADVTLEIAGLPRSAHARRCLVEIENAVGTGWLSLFTLHLESDAFIRDMRDVLSDAVARRSKVFVQLLAHSTDILWNGDSFLAGMLPEPSRRARFFIDWLILMAGRWRLRARHY</sequence>
<dbReference type="AlphaFoldDB" id="A0A9J6DTN5"/>
<organism evidence="5 6">
    <name type="scientific">Rhipicephalus microplus</name>
    <name type="common">Cattle tick</name>
    <name type="synonym">Boophilus microplus</name>
    <dbReference type="NCBI Taxonomy" id="6941"/>
    <lineage>
        <taxon>Eukaryota</taxon>
        <taxon>Metazoa</taxon>
        <taxon>Ecdysozoa</taxon>
        <taxon>Arthropoda</taxon>
        <taxon>Chelicerata</taxon>
        <taxon>Arachnida</taxon>
        <taxon>Acari</taxon>
        <taxon>Parasitiformes</taxon>
        <taxon>Ixodida</taxon>
        <taxon>Ixodoidea</taxon>
        <taxon>Ixodidae</taxon>
        <taxon>Rhipicephalinae</taxon>
        <taxon>Rhipicephalus</taxon>
        <taxon>Boophilus</taxon>
    </lineage>
</organism>
<comment type="similarity">
    <text evidence="1">Belongs to the peptidase M13 family.</text>
</comment>
<dbReference type="GO" id="GO:0006508">
    <property type="term" value="P:proteolysis"/>
    <property type="evidence" value="ECO:0007669"/>
    <property type="project" value="InterPro"/>
</dbReference>
<feature type="transmembrane region" description="Helical" evidence="3">
    <location>
        <begin position="123"/>
        <end position="142"/>
    </location>
</feature>
<dbReference type="SUPFAM" id="SSF55486">
    <property type="entry name" value="Metalloproteases ('zincins'), catalytic domain"/>
    <property type="match status" value="1"/>
</dbReference>
<dbReference type="GO" id="GO:0004222">
    <property type="term" value="F:metalloendopeptidase activity"/>
    <property type="evidence" value="ECO:0007669"/>
    <property type="project" value="InterPro"/>
</dbReference>
<keyword evidence="3" id="KW-1133">Transmembrane helix</keyword>
<evidence type="ECO:0000259" key="4">
    <source>
        <dbReference type="Pfam" id="PF05649"/>
    </source>
</evidence>
<proteinExistence type="inferred from homology"/>
<reference evidence="5" key="1">
    <citation type="journal article" date="2020" name="Cell">
        <title>Large-Scale Comparative Analyses of Tick Genomes Elucidate Their Genetic Diversity and Vector Capacities.</title>
        <authorList>
            <consortium name="Tick Genome and Microbiome Consortium (TIGMIC)"/>
            <person name="Jia N."/>
            <person name="Wang J."/>
            <person name="Shi W."/>
            <person name="Du L."/>
            <person name="Sun Y."/>
            <person name="Zhan W."/>
            <person name="Jiang J.F."/>
            <person name="Wang Q."/>
            <person name="Zhang B."/>
            <person name="Ji P."/>
            <person name="Bell-Sakyi L."/>
            <person name="Cui X.M."/>
            <person name="Yuan T.T."/>
            <person name="Jiang B.G."/>
            <person name="Yang W.F."/>
            <person name="Lam T.T."/>
            <person name="Chang Q.C."/>
            <person name="Ding S.J."/>
            <person name="Wang X.J."/>
            <person name="Zhu J.G."/>
            <person name="Ruan X.D."/>
            <person name="Zhao L."/>
            <person name="Wei J.T."/>
            <person name="Ye R.Z."/>
            <person name="Que T.C."/>
            <person name="Du C.H."/>
            <person name="Zhou Y.H."/>
            <person name="Cheng J.X."/>
            <person name="Dai P.F."/>
            <person name="Guo W.B."/>
            <person name="Han X.H."/>
            <person name="Huang E.J."/>
            <person name="Li L.F."/>
            <person name="Wei W."/>
            <person name="Gao Y.C."/>
            <person name="Liu J.Z."/>
            <person name="Shao H.Z."/>
            <person name="Wang X."/>
            <person name="Wang C.C."/>
            <person name="Yang T.C."/>
            <person name="Huo Q.B."/>
            <person name="Li W."/>
            <person name="Chen H.Y."/>
            <person name="Chen S.E."/>
            <person name="Zhou L.G."/>
            <person name="Ni X.B."/>
            <person name="Tian J.H."/>
            <person name="Sheng Y."/>
            <person name="Liu T."/>
            <person name="Pan Y.S."/>
            <person name="Xia L.Y."/>
            <person name="Li J."/>
            <person name="Zhao F."/>
            <person name="Cao W.C."/>
        </authorList>
    </citation>
    <scope>NUCLEOTIDE SEQUENCE</scope>
    <source>
        <strain evidence="5">Rmic-2018</strain>
    </source>
</reference>
<dbReference type="VEuPathDB" id="VectorBase:LOC119168406"/>
<dbReference type="EMBL" id="JABSTU010000007">
    <property type="protein sequence ID" value="KAH8025565.1"/>
    <property type="molecule type" value="Genomic_DNA"/>
</dbReference>
<dbReference type="InterPro" id="IPR042089">
    <property type="entry name" value="Peptidase_M13_dom_2"/>
</dbReference>
<dbReference type="InterPro" id="IPR008753">
    <property type="entry name" value="Peptidase_M13_N"/>
</dbReference>
<dbReference type="Proteomes" id="UP000821866">
    <property type="component" value="Unassembled WGS sequence"/>
</dbReference>
<evidence type="ECO:0000256" key="1">
    <source>
        <dbReference type="ARBA" id="ARBA00007357"/>
    </source>
</evidence>
<keyword evidence="3" id="KW-0812">Transmembrane</keyword>
<dbReference type="InterPro" id="IPR024079">
    <property type="entry name" value="MetalloPept_cat_dom_sf"/>
</dbReference>
<dbReference type="Pfam" id="PF05649">
    <property type="entry name" value="Peptidase_M13_N"/>
    <property type="match status" value="1"/>
</dbReference>
<gene>
    <name evidence="5" type="ORF">HPB51_010023</name>
</gene>
<dbReference type="PROSITE" id="PS51885">
    <property type="entry name" value="NEPRILYSIN"/>
    <property type="match status" value="1"/>
</dbReference>
<keyword evidence="3" id="KW-0472">Membrane</keyword>
<evidence type="ECO:0000313" key="5">
    <source>
        <dbReference type="EMBL" id="KAH8025565.1"/>
    </source>
</evidence>
<evidence type="ECO:0000313" key="6">
    <source>
        <dbReference type="Proteomes" id="UP000821866"/>
    </source>
</evidence>
<feature type="domain" description="Peptidase M13 N-terminal" evidence="4">
    <location>
        <begin position="198"/>
        <end position="420"/>
    </location>
</feature>
<comment type="caution">
    <text evidence="5">The sequence shown here is derived from an EMBL/GenBank/DDBJ whole genome shotgun (WGS) entry which is preliminary data.</text>
</comment>
<protein>
    <recommendedName>
        <fullName evidence="4">Peptidase M13 N-terminal domain-containing protein</fullName>
    </recommendedName>
</protein>
<feature type="region of interest" description="Disordered" evidence="2">
    <location>
        <begin position="74"/>
        <end position="107"/>
    </location>
</feature>